<dbReference type="EMBL" id="JAUIZM010000008">
    <property type="protein sequence ID" value="KAK1368938.1"/>
    <property type="molecule type" value="Genomic_DNA"/>
</dbReference>
<dbReference type="GO" id="GO:0006302">
    <property type="term" value="P:double-strand break repair"/>
    <property type="evidence" value="ECO:0007669"/>
    <property type="project" value="TreeGrafter"/>
</dbReference>
<feature type="region of interest" description="Disordered" evidence="1">
    <location>
        <begin position="314"/>
        <end position="350"/>
    </location>
</feature>
<dbReference type="SMART" id="SM01065">
    <property type="entry name" value="CBM_2"/>
    <property type="match status" value="1"/>
</dbReference>
<keyword evidence="4" id="KW-1185">Reference proteome</keyword>
<dbReference type="GO" id="GO:0003887">
    <property type="term" value="F:DNA-directed DNA polymerase activity"/>
    <property type="evidence" value="ECO:0007669"/>
    <property type="project" value="InterPro"/>
</dbReference>
<dbReference type="Pfam" id="PF00476">
    <property type="entry name" value="DNA_pol_A"/>
    <property type="match status" value="1"/>
</dbReference>
<feature type="compositionally biased region" description="Low complexity" evidence="1">
    <location>
        <begin position="16"/>
        <end position="33"/>
    </location>
</feature>
<dbReference type="PANTHER" id="PTHR10133">
    <property type="entry name" value="DNA POLYMERASE I"/>
    <property type="match status" value="1"/>
</dbReference>
<sequence length="350" mass="38931">MTVQNTQKQHHSSFQGGNTNNISNNSGRWNSGNKGRGIYGGGRWNLSDTNAGRWSGRRNHGRGGRFSTGGRGRPFCSHCNEVGHWIDTCWELHGYPPTHPKAKSDQPKAANNITLASGDEEGTITMSKAHLEQLLSLLNNQDLKTGTTSNPKANTAAKSGLQLEVHAIGVDDFYGFLLEAIGVNEFLQCVEHTVDFKMSDNEKGEDTDDNNYRTSPRDFFVSTQENWLLLATDYSQIELRLMAHFSKDPSLVELLTIEQFHIVGDDPVLGQWDPSRAVPFNWSDGHVWTTTELDVPIAKCIKFKIIIKEGPENIIWQPGPNQSQGDRSGGSTWQTDPQFQAFESGFSTHN</sequence>
<feature type="compositionally biased region" description="Polar residues" evidence="1">
    <location>
        <begin position="319"/>
        <end position="338"/>
    </location>
</feature>
<organism evidence="3 4">
    <name type="scientific">Heracleum sosnowskyi</name>
    <dbReference type="NCBI Taxonomy" id="360622"/>
    <lineage>
        <taxon>Eukaryota</taxon>
        <taxon>Viridiplantae</taxon>
        <taxon>Streptophyta</taxon>
        <taxon>Embryophyta</taxon>
        <taxon>Tracheophyta</taxon>
        <taxon>Spermatophyta</taxon>
        <taxon>Magnoliopsida</taxon>
        <taxon>eudicotyledons</taxon>
        <taxon>Gunneridae</taxon>
        <taxon>Pentapetalae</taxon>
        <taxon>asterids</taxon>
        <taxon>campanulids</taxon>
        <taxon>Apiales</taxon>
        <taxon>Apiaceae</taxon>
        <taxon>Apioideae</taxon>
        <taxon>apioid superclade</taxon>
        <taxon>Tordylieae</taxon>
        <taxon>Tordyliinae</taxon>
        <taxon>Heracleum</taxon>
    </lineage>
</organism>
<dbReference type="SUPFAM" id="SSF56672">
    <property type="entry name" value="DNA/RNA polymerases"/>
    <property type="match status" value="1"/>
</dbReference>
<protein>
    <recommendedName>
        <fullName evidence="2">CBM20 domain-containing protein</fullName>
    </recommendedName>
</protein>
<evidence type="ECO:0000313" key="4">
    <source>
        <dbReference type="Proteomes" id="UP001237642"/>
    </source>
</evidence>
<dbReference type="AlphaFoldDB" id="A0AAD8HMA7"/>
<evidence type="ECO:0000313" key="3">
    <source>
        <dbReference type="EMBL" id="KAK1368938.1"/>
    </source>
</evidence>
<feature type="compositionally biased region" description="Polar residues" evidence="1">
    <location>
        <begin position="1"/>
        <end position="15"/>
    </location>
</feature>
<feature type="domain" description="CBM20" evidence="2">
    <location>
        <begin position="231"/>
        <end position="341"/>
    </location>
</feature>
<dbReference type="InterPro" id="IPR002044">
    <property type="entry name" value="CBM20"/>
</dbReference>
<comment type="caution">
    <text evidence="3">The sequence shown here is derived from an EMBL/GenBank/DDBJ whole genome shotgun (WGS) entry which is preliminary data.</text>
</comment>
<dbReference type="GO" id="GO:0006261">
    <property type="term" value="P:DNA-templated DNA replication"/>
    <property type="evidence" value="ECO:0007669"/>
    <property type="project" value="InterPro"/>
</dbReference>
<evidence type="ECO:0000259" key="2">
    <source>
        <dbReference type="PROSITE" id="PS51166"/>
    </source>
</evidence>
<dbReference type="SUPFAM" id="SSF49452">
    <property type="entry name" value="Starch-binding domain-like"/>
    <property type="match status" value="1"/>
</dbReference>
<dbReference type="Proteomes" id="UP001237642">
    <property type="component" value="Unassembled WGS sequence"/>
</dbReference>
<gene>
    <name evidence="3" type="ORF">POM88_035030</name>
</gene>
<dbReference type="GO" id="GO:2001070">
    <property type="term" value="F:starch binding"/>
    <property type="evidence" value="ECO:0007669"/>
    <property type="project" value="InterPro"/>
</dbReference>
<accession>A0AAD8HMA7</accession>
<reference evidence="3" key="1">
    <citation type="submission" date="2023-02" db="EMBL/GenBank/DDBJ databases">
        <title>Genome of toxic invasive species Heracleum sosnowskyi carries increased number of genes despite the absence of recent whole-genome duplications.</title>
        <authorList>
            <person name="Schelkunov M."/>
            <person name="Shtratnikova V."/>
            <person name="Makarenko M."/>
            <person name="Klepikova A."/>
            <person name="Omelchenko D."/>
            <person name="Novikova G."/>
            <person name="Obukhova E."/>
            <person name="Bogdanov V."/>
            <person name="Penin A."/>
            <person name="Logacheva M."/>
        </authorList>
    </citation>
    <scope>NUCLEOTIDE SEQUENCE</scope>
    <source>
        <strain evidence="3">Hsosn_3</strain>
        <tissue evidence="3">Leaf</tissue>
    </source>
</reference>
<reference evidence="3" key="2">
    <citation type="submission" date="2023-05" db="EMBL/GenBank/DDBJ databases">
        <authorList>
            <person name="Schelkunov M.I."/>
        </authorList>
    </citation>
    <scope>NUCLEOTIDE SEQUENCE</scope>
    <source>
        <strain evidence="3">Hsosn_3</strain>
        <tissue evidence="3">Leaf</tissue>
    </source>
</reference>
<dbReference type="InterPro" id="IPR013783">
    <property type="entry name" value="Ig-like_fold"/>
</dbReference>
<feature type="region of interest" description="Disordered" evidence="1">
    <location>
        <begin position="1"/>
        <end position="70"/>
    </location>
</feature>
<dbReference type="InterPro" id="IPR002298">
    <property type="entry name" value="DNA_polymerase_A"/>
</dbReference>
<dbReference type="InterPro" id="IPR013784">
    <property type="entry name" value="Carb-bd-like_fold"/>
</dbReference>
<evidence type="ECO:0000256" key="1">
    <source>
        <dbReference type="SAM" id="MobiDB-lite"/>
    </source>
</evidence>
<name>A0AAD8HMA7_9APIA</name>
<dbReference type="PROSITE" id="PS51166">
    <property type="entry name" value="CBM20"/>
    <property type="match status" value="1"/>
</dbReference>
<dbReference type="InterPro" id="IPR043502">
    <property type="entry name" value="DNA/RNA_pol_sf"/>
</dbReference>
<dbReference type="PANTHER" id="PTHR10133:SF62">
    <property type="entry name" value="DNA POLYMERASE THETA"/>
    <property type="match status" value="1"/>
</dbReference>
<dbReference type="Pfam" id="PF00686">
    <property type="entry name" value="CBM_20"/>
    <property type="match status" value="1"/>
</dbReference>
<dbReference type="GO" id="GO:0003677">
    <property type="term" value="F:DNA binding"/>
    <property type="evidence" value="ECO:0007669"/>
    <property type="project" value="InterPro"/>
</dbReference>
<feature type="compositionally biased region" description="Gly residues" evidence="1">
    <location>
        <begin position="34"/>
        <end position="43"/>
    </location>
</feature>
<proteinExistence type="predicted"/>
<dbReference type="Gene3D" id="2.60.40.10">
    <property type="entry name" value="Immunoglobulins"/>
    <property type="match status" value="1"/>
</dbReference>
<dbReference type="InterPro" id="IPR001098">
    <property type="entry name" value="DNA-dir_DNA_pol_A_palm_dom"/>
</dbReference>